<evidence type="ECO:0000256" key="2">
    <source>
        <dbReference type="SAM" id="Phobius"/>
    </source>
</evidence>
<keyword evidence="2" id="KW-1133">Transmembrane helix</keyword>
<dbReference type="GO" id="GO:0008237">
    <property type="term" value="F:metallopeptidase activity"/>
    <property type="evidence" value="ECO:0007669"/>
    <property type="project" value="InterPro"/>
</dbReference>
<dbReference type="Pfam" id="PF01433">
    <property type="entry name" value="Peptidase_M1"/>
    <property type="match status" value="1"/>
</dbReference>
<feature type="transmembrane region" description="Helical" evidence="2">
    <location>
        <begin position="172"/>
        <end position="192"/>
    </location>
</feature>
<dbReference type="OrthoDB" id="100605at2"/>
<feature type="transmembrane region" description="Helical" evidence="2">
    <location>
        <begin position="449"/>
        <end position="469"/>
    </location>
</feature>
<reference evidence="5" key="1">
    <citation type="submission" date="2016-11" db="EMBL/GenBank/DDBJ databases">
        <authorList>
            <person name="Varghese N."/>
            <person name="Submissions S."/>
        </authorList>
    </citation>
    <scope>NUCLEOTIDE SEQUENCE [LARGE SCALE GENOMIC DNA]</scope>
    <source>
        <strain evidence="5">DSM 22623</strain>
    </source>
</reference>
<gene>
    <name evidence="4" type="ORF">SAMN04488508_107346</name>
</gene>
<dbReference type="SUPFAM" id="SSF55486">
    <property type="entry name" value="Metalloproteases ('zincins'), catalytic domain"/>
    <property type="match status" value="1"/>
</dbReference>
<dbReference type="AlphaFoldDB" id="A0A1M6IGH1"/>
<dbReference type="GO" id="GO:0008270">
    <property type="term" value="F:zinc ion binding"/>
    <property type="evidence" value="ECO:0007669"/>
    <property type="project" value="InterPro"/>
</dbReference>
<dbReference type="Proteomes" id="UP000184432">
    <property type="component" value="Unassembled WGS sequence"/>
</dbReference>
<dbReference type="Gene3D" id="1.10.390.10">
    <property type="entry name" value="Neutral Protease Domain 2"/>
    <property type="match status" value="1"/>
</dbReference>
<evidence type="ECO:0000313" key="5">
    <source>
        <dbReference type="Proteomes" id="UP000184432"/>
    </source>
</evidence>
<feature type="transmembrane region" description="Helical" evidence="2">
    <location>
        <begin position="312"/>
        <end position="336"/>
    </location>
</feature>
<evidence type="ECO:0000256" key="1">
    <source>
        <dbReference type="SAM" id="MobiDB-lite"/>
    </source>
</evidence>
<accession>A0A1M6IGH1</accession>
<dbReference type="EMBL" id="FQYP01000007">
    <property type="protein sequence ID" value="SHJ33520.1"/>
    <property type="molecule type" value="Genomic_DNA"/>
</dbReference>
<dbReference type="STRING" id="570521.SAMN04488508_107346"/>
<proteinExistence type="predicted"/>
<feature type="transmembrane region" description="Helical" evidence="2">
    <location>
        <begin position="103"/>
        <end position="129"/>
    </location>
</feature>
<protein>
    <submittedName>
        <fullName evidence="4">ABC-type transport system involved in multi-copper enzyme maturation, permease component</fullName>
    </submittedName>
</protein>
<dbReference type="InterPro" id="IPR027268">
    <property type="entry name" value="Peptidase_M4/M1_CTD_sf"/>
</dbReference>
<organism evidence="4 5">
    <name type="scientific">Aquimarina spongiae</name>
    <dbReference type="NCBI Taxonomy" id="570521"/>
    <lineage>
        <taxon>Bacteria</taxon>
        <taxon>Pseudomonadati</taxon>
        <taxon>Bacteroidota</taxon>
        <taxon>Flavobacteriia</taxon>
        <taxon>Flavobacteriales</taxon>
        <taxon>Flavobacteriaceae</taxon>
        <taxon>Aquimarina</taxon>
    </lineage>
</organism>
<feature type="region of interest" description="Disordered" evidence="1">
    <location>
        <begin position="747"/>
        <end position="770"/>
    </location>
</feature>
<feature type="transmembrane region" description="Helical" evidence="2">
    <location>
        <begin position="369"/>
        <end position="387"/>
    </location>
</feature>
<feature type="domain" description="Peptidase M1 membrane alanine aminopeptidase" evidence="3">
    <location>
        <begin position="863"/>
        <end position="1059"/>
    </location>
</feature>
<feature type="transmembrane region" description="Helical" evidence="2">
    <location>
        <begin position="481"/>
        <end position="500"/>
    </location>
</feature>
<feature type="transmembrane region" description="Helical" evidence="2">
    <location>
        <begin position="574"/>
        <end position="593"/>
    </location>
</feature>
<keyword evidence="2" id="KW-0472">Membrane</keyword>
<evidence type="ECO:0000313" key="4">
    <source>
        <dbReference type="EMBL" id="SHJ33520.1"/>
    </source>
</evidence>
<dbReference type="InterPro" id="IPR014782">
    <property type="entry name" value="Peptidase_M1_dom"/>
</dbReference>
<feature type="transmembrane region" description="Helical" evidence="2">
    <location>
        <begin position="528"/>
        <end position="550"/>
    </location>
</feature>
<feature type="transmembrane region" description="Helical" evidence="2">
    <location>
        <begin position="17"/>
        <end position="33"/>
    </location>
</feature>
<keyword evidence="5" id="KW-1185">Reference proteome</keyword>
<feature type="transmembrane region" description="Helical" evidence="2">
    <location>
        <begin position="413"/>
        <end position="437"/>
    </location>
</feature>
<evidence type="ECO:0000259" key="3">
    <source>
        <dbReference type="Pfam" id="PF01433"/>
    </source>
</evidence>
<feature type="transmembrane region" description="Helical" evidence="2">
    <location>
        <begin position="250"/>
        <end position="269"/>
    </location>
</feature>
<dbReference type="RefSeq" id="WP_073318573.1">
    <property type="nucleotide sequence ID" value="NZ_FQYP01000007.1"/>
</dbReference>
<sequence>MFTLLFKFEWRYHSKQLSFYIFSFIFFLLGFYMSSGGRLGASELIKNNSPYQINFFIGIFSLVSVFAIMFYCINAMLRDRQYQTECMIYCTPVKKHHFYWSRFLGTFLISLLVYSLILVGFAIGTFFSIDPDSIAPFVLSHYLYIWTTMVLPNLFILTALLFCFATLSRKALVVYIGAVLIYALYWGCSIFLNSPMLAQAVPPSPENMIIAAIVDPFGLSAFFEQTMYWTPFQKNNQLLSFSGYFLWNRIIWISASLLLLGITFKLFSFRKGNQNIKKSNDVVETVMNKKSYSPVLTFPQTRKSRFLTLVSLVKLELIAVLKSLPFIAVSLIWILIATTEIYSRIFEGGTYYDSLYPVPYLLIEQLTDALPLLGLILIIFYSGELVWKERNLNFNGIIDATPAPNSLFFLSKYAVLFTLPMILILISIMICIGFQIIGNYPHFALRQYINLFFFQGIEMIFYGILALFIQNVVSNKYLGMLISGILIFGLGSSISNYIGIEHPLLKLGNTPAVVYNDLAGYGYYPKRFYWYSAYWLALGGILTLLAFKLWRRGVISSFKFRIAQLFSNWKQREVIFIIGFLILFASAGSIIYYNTNIVNEYLSSDTRLDLAEMYERKFKQYDSLEELYPVAIKTKIDIYPDDQKYTVHSDYILKNKSDIPVDTVFISPRIPLTSVYLENATLIEYDTIYKTHLFKLKKPLQPKEQIRFKYELTAENKGLATNIDIVNNGSYILHSSFTPSLGYRPSREIKSAKEREKRGLPKREEKVSHAHDLHNKPSNLIGRVSFETVVSTQSNQIAIAPGNLIKKWTDHDRNYYHYKTLHKVSPLLGYFSANYEVQKEKYKGVSIEQYFHSNHHMNISSVMKASKETLDYCTQNFGNYSFDHIRIAEIPAYWPFGGQAMPGTTSMVEDRFYLLDQRNTEVFNLVAKRTIHEIAHQWWGHILTPKMTAGGGFFIEGLAKYTEGVVMEKHYGKGALWNLSEYANNRYFTGRSYASEKESPAYLSDSENHILYGKDYTIMLALKELIGAQKIDAILQKIVAEYGNKEEFEVVTLDFLKEVYLVTPSAYHTLIDDWFKRIITYDLQLKNVSYKKLSNGKYEIMLDIVTKRFETKDLGEEVPIAINEPIQIGLFNKHPKRIGVNERVLYLQPHYFDKESTQISIIVDEIPKYVSIDPYGTRLDKNRANNMQRL</sequence>
<feature type="transmembrane region" description="Helical" evidence="2">
    <location>
        <begin position="141"/>
        <end position="165"/>
    </location>
</feature>
<feature type="transmembrane region" description="Helical" evidence="2">
    <location>
        <begin position="53"/>
        <end position="73"/>
    </location>
</feature>
<keyword evidence="2" id="KW-0812">Transmembrane</keyword>
<name>A0A1M6IGH1_9FLAO</name>